<reference evidence="7 8" key="1">
    <citation type="submission" date="2018-06" db="EMBL/GenBank/DDBJ databases">
        <authorList>
            <person name="Zhirakovskaya E."/>
        </authorList>
    </citation>
    <scope>NUCLEOTIDE SEQUENCE [LARGE SCALE GENOMIC DNA]</scope>
    <source>
        <strain evidence="7 8">LY3</strain>
    </source>
</reference>
<proteinExistence type="inferred from homology"/>
<dbReference type="PANTHER" id="PTHR42978:SF2">
    <property type="entry name" value="102 KBASES UNSTABLE REGION: FROM 1 TO 119443"/>
    <property type="match status" value="1"/>
</dbReference>
<dbReference type="SMART" id="SM00849">
    <property type="entry name" value="Lactamase_B"/>
    <property type="match status" value="1"/>
</dbReference>
<comment type="caution">
    <text evidence="7">The sequence shown here is derived from an EMBL/GenBank/DDBJ whole genome shotgun (WGS) entry which is preliminary data.</text>
</comment>
<evidence type="ECO:0000313" key="7">
    <source>
        <dbReference type="EMBL" id="RAI72496.1"/>
    </source>
</evidence>
<dbReference type="CDD" id="cd07729">
    <property type="entry name" value="AHL_lactonase_MBL-fold"/>
    <property type="match status" value="1"/>
</dbReference>
<dbReference type="InterPro" id="IPR036866">
    <property type="entry name" value="RibonucZ/Hydroxyglut_hydro"/>
</dbReference>
<organism evidence="7 8">
    <name type="scientific">Pseudomonas fluorescens</name>
    <dbReference type="NCBI Taxonomy" id="294"/>
    <lineage>
        <taxon>Bacteria</taxon>
        <taxon>Pseudomonadati</taxon>
        <taxon>Pseudomonadota</taxon>
        <taxon>Gammaproteobacteria</taxon>
        <taxon>Pseudomonadales</taxon>
        <taxon>Pseudomonadaceae</taxon>
        <taxon>Pseudomonas</taxon>
    </lineage>
</organism>
<keyword evidence="5" id="KW-0862">Zinc</keyword>
<dbReference type="SUPFAM" id="SSF56281">
    <property type="entry name" value="Metallo-hydrolase/oxidoreductase"/>
    <property type="match status" value="1"/>
</dbReference>
<accession>A0A327NED8</accession>
<dbReference type="Gene3D" id="3.60.15.10">
    <property type="entry name" value="Ribonuclease Z/Hydroxyacylglutathione hydrolase-like"/>
    <property type="match status" value="1"/>
</dbReference>
<sequence length="261" mass="29406">MLIKLHAFHCGFERFPNAIFDPLSSDPGGIMEIPYFFYLIEHTKGLVLFDTGANPKLIEDKNAYLGPNAESWGIDLKPEDDARVLLRKVGVQPEDIDHVVLSHLHYDHAGGMTSFPNAKFWIQSQEWEFAKNPPVYQKEIFVKGEFDVPLDSIRFVDGHVDLFGDGTLQIIPTPGHTSGHQCLLAKGAERSYLMVGDAAYEADLEDINRLPAAILAWRPCEMIESRANLRRIKDEHNAIVLCAHDTTFRTTIKIAPGDFYV</sequence>
<dbReference type="RefSeq" id="WP_111280082.1">
    <property type="nucleotide sequence ID" value="NZ_QLIN01000001.1"/>
</dbReference>
<protein>
    <recommendedName>
        <fullName evidence="6">Metallo-beta-lactamase domain-containing protein</fullName>
    </recommendedName>
</protein>
<dbReference type="EMBL" id="QLIN01000001">
    <property type="protein sequence ID" value="RAI72496.1"/>
    <property type="molecule type" value="Genomic_DNA"/>
</dbReference>
<dbReference type="Proteomes" id="UP000249493">
    <property type="component" value="Unassembled WGS sequence"/>
</dbReference>
<comment type="similarity">
    <text evidence="2">Belongs to the metallo-beta-lactamase superfamily.</text>
</comment>
<dbReference type="GO" id="GO:0016787">
    <property type="term" value="F:hydrolase activity"/>
    <property type="evidence" value="ECO:0007669"/>
    <property type="project" value="UniProtKB-KW"/>
</dbReference>
<gene>
    <name evidence="7" type="ORF">DOZ80_02850</name>
</gene>
<keyword evidence="4" id="KW-0378">Hydrolase</keyword>
<evidence type="ECO:0000256" key="2">
    <source>
        <dbReference type="ARBA" id="ARBA00007749"/>
    </source>
</evidence>
<dbReference type="InterPro" id="IPR051013">
    <property type="entry name" value="MBL_superfamily_lactonases"/>
</dbReference>
<dbReference type="Pfam" id="PF00753">
    <property type="entry name" value="Lactamase_B"/>
    <property type="match status" value="1"/>
</dbReference>
<evidence type="ECO:0000256" key="1">
    <source>
        <dbReference type="ARBA" id="ARBA00001947"/>
    </source>
</evidence>
<evidence type="ECO:0000256" key="3">
    <source>
        <dbReference type="ARBA" id="ARBA00022723"/>
    </source>
</evidence>
<evidence type="ECO:0000256" key="4">
    <source>
        <dbReference type="ARBA" id="ARBA00022801"/>
    </source>
</evidence>
<comment type="cofactor">
    <cofactor evidence="1">
        <name>Zn(2+)</name>
        <dbReference type="ChEBI" id="CHEBI:29105"/>
    </cofactor>
</comment>
<evidence type="ECO:0000256" key="5">
    <source>
        <dbReference type="ARBA" id="ARBA00022833"/>
    </source>
</evidence>
<dbReference type="AlphaFoldDB" id="A0A327NED8"/>
<dbReference type="GO" id="GO:0046872">
    <property type="term" value="F:metal ion binding"/>
    <property type="evidence" value="ECO:0007669"/>
    <property type="project" value="UniProtKB-KW"/>
</dbReference>
<feature type="domain" description="Metallo-beta-lactamase" evidence="6">
    <location>
        <begin position="34"/>
        <end position="244"/>
    </location>
</feature>
<evidence type="ECO:0000259" key="6">
    <source>
        <dbReference type="SMART" id="SM00849"/>
    </source>
</evidence>
<dbReference type="InterPro" id="IPR001279">
    <property type="entry name" value="Metallo-B-lactamas"/>
</dbReference>
<name>A0A327NED8_PSEFL</name>
<dbReference type="PANTHER" id="PTHR42978">
    <property type="entry name" value="QUORUM-QUENCHING LACTONASE YTNP-RELATED-RELATED"/>
    <property type="match status" value="1"/>
</dbReference>
<evidence type="ECO:0000313" key="8">
    <source>
        <dbReference type="Proteomes" id="UP000249493"/>
    </source>
</evidence>
<keyword evidence="3" id="KW-0479">Metal-binding</keyword>